<evidence type="ECO:0000313" key="3">
    <source>
        <dbReference type="Proteomes" id="UP000199615"/>
    </source>
</evidence>
<dbReference type="OrthoDB" id="6116092at2"/>
<dbReference type="RefSeq" id="WP_092685129.1">
    <property type="nucleotide sequence ID" value="NZ_FODT01000008.1"/>
</dbReference>
<evidence type="ECO:0000256" key="1">
    <source>
        <dbReference type="SAM" id="SignalP"/>
    </source>
</evidence>
<dbReference type="EMBL" id="FODT01000008">
    <property type="protein sequence ID" value="SEP11273.1"/>
    <property type="molecule type" value="Genomic_DNA"/>
</dbReference>
<keyword evidence="1" id="KW-0732">Signal</keyword>
<protein>
    <submittedName>
        <fullName evidence="2">Uncharacterized protein</fullName>
    </submittedName>
</protein>
<evidence type="ECO:0000313" key="2">
    <source>
        <dbReference type="EMBL" id="SEP11273.1"/>
    </source>
</evidence>
<keyword evidence="3" id="KW-1185">Reference proteome</keyword>
<reference evidence="3" key="1">
    <citation type="submission" date="2016-10" db="EMBL/GenBank/DDBJ databases">
        <authorList>
            <person name="Varghese N."/>
            <person name="Submissions S."/>
        </authorList>
    </citation>
    <scope>NUCLEOTIDE SEQUENCE [LARGE SCALE GENOMIC DNA]</scope>
    <source>
        <strain evidence="3">DSM 123</strain>
    </source>
</reference>
<feature type="signal peptide" evidence="1">
    <location>
        <begin position="1"/>
        <end position="19"/>
    </location>
</feature>
<proteinExistence type="predicted"/>
<dbReference type="AlphaFoldDB" id="A0A1H8V7Q5"/>
<dbReference type="Proteomes" id="UP000199615">
    <property type="component" value="Unassembled WGS sequence"/>
</dbReference>
<name>A0A1H8V7Q5_9BRAD</name>
<accession>A0A1H8V7Q5</accession>
<feature type="chain" id="PRO_5011720805" evidence="1">
    <location>
        <begin position="20"/>
        <end position="180"/>
    </location>
</feature>
<gene>
    <name evidence="2" type="ORF">SAMN05444123_10893</name>
</gene>
<sequence length="180" mass="20077">MKRVLVVALVATLSQSALARAEEQLLLKPPKGYKIVAESKTDTTKAAVMVPDGQSVANWTEKLTTQVLLNRAEQSPADYRARSEKAALAECPGARFEKLKDGTENLYPMVAWIEKCPQAKESGKPEITWSKAVQGRENFYVMQKAHRFEPNAKQLKVLTSLFDATRVCDTRVPGQRCKLK</sequence>
<organism evidence="2 3">
    <name type="scientific">Rhodopseudomonas pseudopalustris</name>
    <dbReference type="NCBI Taxonomy" id="1513892"/>
    <lineage>
        <taxon>Bacteria</taxon>
        <taxon>Pseudomonadati</taxon>
        <taxon>Pseudomonadota</taxon>
        <taxon>Alphaproteobacteria</taxon>
        <taxon>Hyphomicrobiales</taxon>
        <taxon>Nitrobacteraceae</taxon>
        <taxon>Rhodopseudomonas</taxon>
    </lineage>
</organism>